<keyword evidence="2" id="KW-1185">Reference proteome</keyword>
<evidence type="ECO:0000313" key="2">
    <source>
        <dbReference type="Proteomes" id="UP001175353"/>
    </source>
</evidence>
<evidence type="ECO:0000313" key="1">
    <source>
        <dbReference type="EMBL" id="KAK0956284.1"/>
    </source>
</evidence>
<dbReference type="AlphaFoldDB" id="A0AAN6K482"/>
<dbReference type="Proteomes" id="UP001175353">
    <property type="component" value="Unassembled WGS sequence"/>
</dbReference>
<proteinExistence type="predicted"/>
<comment type="caution">
    <text evidence="1">The sequence shown here is derived from an EMBL/GenBank/DDBJ whole genome shotgun (WGS) entry which is preliminary data.</text>
</comment>
<name>A0AAN6K482_9PEZI</name>
<protein>
    <submittedName>
        <fullName evidence="1">Uncharacterized protein</fullName>
    </submittedName>
</protein>
<reference evidence="1" key="1">
    <citation type="submission" date="2023-06" db="EMBL/GenBank/DDBJ databases">
        <title>Black Yeasts Isolated from many extreme environments.</title>
        <authorList>
            <person name="Coleine C."/>
            <person name="Stajich J.E."/>
            <person name="Selbmann L."/>
        </authorList>
    </citation>
    <scope>NUCLEOTIDE SEQUENCE</scope>
    <source>
        <strain evidence="1">CCFEE 5200</strain>
    </source>
</reference>
<sequence>MAPLLSLRGALVGDNVEDCDRISTILLELYELKQERPSLFQKGLYTIKERAANKHARFQRMLDFQGPETGTMELLQAHKDECMSKPSAFWNYAPLLGPVGLELQARIVMCY</sequence>
<gene>
    <name evidence="1" type="ORF">LTR91_022440</name>
</gene>
<accession>A0AAN6K482</accession>
<dbReference type="EMBL" id="JAUJLE010000441">
    <property type="protein sequence ID" value="KAK0956284.1"/>
    <property type="molecule type" value="Genomic_DNA"/>
</dbReference>
<organism evidence="1 2">
    <name type="scientific">Friedmanniomyces endolithicus</name>
    <dbReference type="NCBI Taxonomy" id="329885"/>
    <lineage>
        <taxon>Eukaryota</taxon>
        <taxon>Fungi</taxon>
        <taxon>Dikarya</taxon>
        <taxon>Ascomycota</taxon>
        <taxon>Pezizomycotina</taxon>
        <taxon>Dothideomycetes</taxon>
        <taxon>Dothideomycetidae</taxon>
        <taxon>Mycosphaerellales</taxon>
        <taxon>Teratosphaeriaceae</taxon>
        <taxon>Friedmanniomyces</taxon>
    </lineage>
</organism>